<accession>A0A5Q6PCB1</accession>
<keyword evidence="1" id="KW-0472">Membrane</keyword>
<evidence type="ECO:0000313" key="3">
    <source>
        <dbReference type="Proteomes" id="UP000323225"/>
    </source>
</evidence>
<protein>
    <submittedName>
        <fullName evidence="2">Uncharacterized protein</fullName>
    </submittedName>
</protein>
<dbReference type="RefSeq" id="WP_149609237.1">
    <property type="nucleotide sequence ID" value="NZ_JAHANQ010000051.1"/>
</dbReference>
<evidence type="ECO:0000256" key="1">
    <source>
        <dbReference type="SAM" id="Phobius"/>
    </source>
</evidence>
<gene>
    <name evidence="2" type="ORF">F0M16_22875</name>
</gene>
<proteinExistence type="predicted"/>
<reference evidence="2 3" key="1">
    <citation type="submission" date="2019-09" db="EMBL/GenBank/DDBJ databases">
        <authorList>
            <person name="Kritzky A."/>
            <person name="Schelkanova E.Y."/>
            <person name="Alkhova Z.V."/>
            <person name="Smirnova N.I."/>
        </authorList>
    </citation>
    <scope>NUCLEOTIDE SEQUENCE [LARGE SCALE GENOMIC DNA]</scope>
    <source>
        <strain evidence="2 3">M1526</strain>
    </source>
</reference>
<dbReference type="EMBL" id="VUAA01000074">
    <property type="protein sequence ID" value="KAA1252453.1"/>
    <property type="molecule type" value="Genomic_DNA"/>
</dbReference>
<organism evidence="2 3">
    <name type="scientific">Vibrio cholerae</name>
    <dbReference type="NCBI Taxonomy" id="666"/>
    <lineage>
        <taxon>Bacteria</taxon>
        <taxon>Pseudomonadati</taxon>
        <taxon>Pseudomonadota</taxon>
        <taxon>Gammaproteobacteria</taxon>
        <taxon>Vibrionales</taxon>
        <taxon>Vibrionaceae</taxon>
        <taxon>Vibrio</taxon>
    </lineage>
</organism>
<sequence length="196" mass="22414">MFEMDFLNLTITILATIAALFSALSSWKSYQITKSLMKNCNIFFDTKRNSGNITATSESERVLVQDITLKIRFGIFDRKSFSLTKLLNVHLDRERSSGYDGLFLILFERGLTSGESYRFPLSHLFKMATNNIIAVEGERKNDLDLSKLKAGNTVDIIFNVNGRVEVVRIKLSHDLINKINDNTLNKNDFRLQLKHS</sequence>
<comment type="caution">
    <text evidence="2">The sequence shown here is derived from an EMBL/GenBank/DDBJ whole genome shotgun (WGS) entry which is preliminary data.</text>
</comment>
<keyword evidence="1" id="KW-1133">Transmembrane helix</keyword>
<name>A0A5Q6PCB1_VIBCL</name>
<dbReference type="Proteomes" id="UP000323225">
    <property type="component" value="Unassembled WGS sequence"/>
</dbReference>
<evidence type="ECO:0000313" key="2">
    <source>
        <dbReference type="EMBL" id="KAA1252453.1"/>
    </source>
</evidence>
<feature type="transmembrane region" description="Helical" evidence="1">
    <location>
        <begin position="6"/>
        <end position="27"/>
    </location>
</feature>
<keyword evidence="1" id="KW-0812">Transmembrane</keyword>
<dbReference type="AlphaFoldDB" id="A0A5Q6PCB1"/>